<dbReference type="Proteomes" id="UP001597483">
    <property type="component" value="Unassembled WGS sequence"/>
</dbReference>
<gene>
    <name evidence="1" type="ORF">ACFSVL_33785</name>
</gene>
<proteinExistence type="predicted"/>
<reference evidence="2" key="1">
    <citation type="journal article" date="2019" name="Int. J. Syst. Evol. Microbiol.">
        <title>The Global Catalogue of Microorganisms (GCM) 10K type strain sequencing project: providing services to taxonomists for standard genome sequencing and annotation.</title>
        <authorList>
            <consortium name="The Broad Institute Genomics Platform"/>
            <consortium name="The Broad Institute Genome Sequencing Center for Infectious Disease"/>
            <person name="Wu L."/>
            <person name="Ma J."/>
        </authorList>
    </citation>
    <scope>NUCLEOTIDE SEQUENCE [LARGE SCALE GENOMIC DNA]</scope>
    <source>
        <strain evidence="2">CGMCC 4.7641</strain>
    </source>
</reference>
<dbReference type="RefSeq" id="WP_378310062.1">
    <property type="nucleotide sequence ID" value="NZ_JBHUKS010000026.1"/>
</dbReference>
<evidence type="ECO:0000313" key="1">
    <source>
        <dbReference type="EMBL" id="MFD2472409.1"/>
    </source>
</evidence>
<accession>A0ABW5HGT4</accession>
<comment type="caution">
    <text evidence="1">The sequence shown here is derived from an EMBL/GenBank/DDBJ whole genome shotgun (WGS) entry which is preliminary data.</text>
</comment>
<dbReference type="EMBL" id="JBHUKS010000026">
    <property type="protein sequence ID" value="MFD2472409.1"/>
    <property type="molecule type" value="Genomic_DNA"/>
</dbReference>
<organism evidence="1 2">
    <name type="scientific">Amycolatopsis silviterrae</name>
    <dbReference type="NCBI Taxonomy" id="1656914"/>
    <lineage>
        <taxon>Bacteria</taxon>
        <taxon>Bacillati</taxon>
        <taxon>Actinomycetota</taxon>
        <taxon>Actinomycetes</taxon>
        <taxon>Pseudonocardiales</taxon>
        <taxon>Pseudonocardiaceae</taxon>
        <taxon>Amycolatopsis</taxon>
    </lineage>
</organism>
<evidence type="ECO:0000313" key="2">
    <source>
        <dbReference type="Proteomes" id="UP001597483"/>
    </source>
</evidence>
<name>A0ABW5HGT4_9PSEU</name>
<sequence length="44" mass="5043">MKPGSAALMLGYRFLGFAARLLRIRRVPGRWHTASNNHRYLESA</sequence>
<protein>
    <submittedName>
        <fullName evidence="1">Uncharacterized protein</fullName>
    </submittedName>
</protein>
<keyword evidence="2" id="KW-1185">Reference proteome</keyword>